<sequence length="356" mass="38384">MAEPHDDVPYNPYRSQTTANTNPAWLEAGHKNIDADIDGMADFANNMKIIMENLRGKVPELNLLGTMPINAWAPGSLPEGAYTAHLMLANYNELQQYLSFLAQGLMNTGSAAQTIANAYAGTDGWSAADINAVKFAYGDSKAERPAGYPEEWLRQVKTWQDAYSENMSSGNGAASGVVVRWTDQGTFTDAQGQHKVAVSTDGVRREIITRVDPYTGGTVTTTIVTYPPNPNGKTAEERAGYTRTSRADSTAFVTSGNTMQRQTTYYGNDGQVTGSQTQTTTYTDGEVTSTHTQNKDKDGNNTTGNSVVTNADDSQTITTTQTGKDPKVLQIGEQTEGVVGAGEQPAQDKINQLRPQ</sequence>
<protein>
    <submittedName>
        <fullName evidence="2">Uncharacterized protein</fullName>
    </submittedName>
</protein>
<evidence type="ECO:0000256" key="1">
    <source>
        <dbReference type="SAM" id="MobiDB-lite"/>
    </source>
</evidence>
<proteinExistence type="predicted"/>
<dbReference type="RefSeq" id="WP_259858235.1">
    <property type="nucleotide sequence ID" value="NZ_BAAAST010000077.1"/>
</dbReference>
<dbReference type="Proteomes" id="UP001059617">
    <property type="component" value="Chromosome"/>
</dbReference>
<feature type="region of interest" description="Disordered" evidence="1">
    <location>
        <begin position="219"/>
        <end position="246"/>
    </location>
</feature>
<feature type="compositionally biased region" description="Polar residues" evidence="1">
    <location>
        <begin position="311"/>
        <end position="323"/>
    </location>
</feature>
<evidence type="ECO:0000313" key="2">
    <source>
        <dbReference type="EMBL" id="UWP80475.1"/>
    </source>
</evidence>
<organism evidence="2 3">
    <name type="scientific">Dactylosporangium fulvum</name>
    <dbReference type="NCBI Taxonomy" id="53359"/>
    <lineage>
        <taxon>Bacteria</taxon>
        <taxon>Bacillati</taxon>
        <taxon>Actinomycetota</taxon>
        <taxon>Actinomycetes</taxon>
        <taxon>Micromonosporales</taxon>
        <taxon>Micromonosporaceae</taxon>
        <taxon>Dactylosporangium</taxon>
    </lineage>
</organism>
<feature type="region of interest" description="Disordered" evidence="1">
    <location>
        <begin position="265"/>
        <end position="356"/>
    </location>
</feature>
<accession>A0ABY5VT72</accession>
<keyword evidence="3" id="KW-1185">Reference proteome</keyword>
<name>A0ABY5VT72_9ACTN</name>
<reference evidence="2" key="2">
    <citation type="submission" date="2022-09" db="EMBL/GenBank/DDBJ databases">
        <title>Biosynthetic gene clusters of Dactylosporangioum fulvum.</title>
        <authorList>
            <person name="Caradec T."/>
        </authorList>
    </citation>
    <scope>NUCLEOTIDE SEQUENCE</scope>
    <source>
        <strain evidence="2">NRRL B-16292</strain>
    </source>
</reference>
<feature type="compositionally biased region" description="Low complexity" evidence="1">
    <location>
        <begin position="300"/>
        <end position="310"/>
    </location>
</feature>
<gene>
    <name evidence="2" type="ORF">Dfulv_35690</name>
</gene>
<dbReference type="EMBL" id="CP073720">
    <property type="protein sequence ID" value="UWP80475.1"/>
    <property type="molecule type" value="Genomic_DNA"/>
</dbReference>
<feature type="compositionally biased region" description="Low complexity" evidence="1">
    <location>
        <begin position="270"/>
        <end position="288"/>
    </location>
</feature>
<reference evidence="2" key="1">
    <citation type="submission" date="2021-04" db="EMBL/GenBank/DDBJ databases">
        <authorList>
            <person name="Hartkoorn R.C."/>
            <person name="Beaudoing E."/>
            <person name="Hot D."/>
        </authorList>
    </citation>
    <scope>NUCLEOTIDE SEQUENCE</scope>
    <source>
        <strain evidence="2">NRRL B-16292</strain>
    </source>
</reference>
<evidence type="ECO:0000313" key="3">
    <source>
        <dbReference type="Proteomes" id="UP001059617"/>
    </source>
</evidence>